<dbReference type="Proteomes" id="UP000024284">
    <property type="component" value="Unassembled WGS sequence"/>
</dbReference>
<name>A0A086P5F2_SPHHM</name>
<dbReference type="STRING" id="76947.GCA_002080435_00184"/>
<reference evidence="2" key="1">
    <citation type="submission" date="2014-08" db="EMBL/GenBank/DDBJ databases">
        <title>Draft genome sequences of Sphingobium herbicidovorans.</title>
        <authorList>
            <person name="Gan H.M."/>
            <person name="Gan H.Y."/>
            <person name="Savka M.A."/>
        </authorList>
    </citation>
    <scope>NUCLEOTIDE SEQUENCE [LARGE SCALE GENOMIC DNA]</scope>
    <source>
        <strain evidence="2">NBRC 16415</strain>
    </source>
</reference>
<evidence type="ECO:0000256" key="1">
    <source>
        <dbReference type="SAM" id="MobiDB-lite"/>
    </source>
</evidence>
<sequence>MSGDEEDFEPRLGKMRSTRGKKARKYLGRLLAAGVAAAGAARAGRKGFDGSRISRGSAAGRLLASRGSSDRFAARRVVVKTRLVRLGGKGLDAARAHLKYIQRDGVTRDGAPGQLYGPQNDAVDGKDFLGSAVGDRHQFRFIVSAEEGDLYADLKPFVRRLMAQMEEDLGTRLDWVAVDHFNTGHPHSHIMLRGRDDRGKDLIIARDYIAHGLRTRASEIATLDLGPKTRLEVETRMRRDVDAARLTDIDRDLLREAERQPLVMAIDRDPVSQSIRAGRLQKLGTMGLADEIAPGQWRLAKDLRETLTGLGERGDIIRMMQRELTARSRTAAPGDRVVHDGRSPLTEPLVGRFVARALDDELADRHYLIVDGIDGASHYVAIGKGDAVETLPEGAIVRIVPAVGATGEADRTIVAVAAANDGRYDAAAHRRFDSRASPAFIEAHIRRLEAMRRQGLTDRTADGSWTIAADHAERARAHATASARERPVTVELLSPVPVERLARAEARTWLDREAASGGTLPVRDKGFGREVRTAIALRQQWLIDEELADAAGEGISYRRGALAVLQRRELLRLARSLSAELGKAFVETSEGERVEGRLARRIDAAGGRYALVEKAKQFTLVPWKPVLDRHVGKDVGGVVRESGISWTIGRGRGGPTIS</sequence>
<dbReference type="InterPro" id="IPR021795">
    <property type="entry name" value="DUF3363"/>
</dbReference>
<dbReference type="eggNOG" id="COG3843">
    <property type="taxonomic scope" value="Bacteria"/>
</dbReference>
<protein>
    <submittedName>
        <fullName evidence="2">Conjugal transfer protein TraI</fullName>
    </submittedName>
</protein>
<dbReference type="EMBL" id="JFZA02000056">
    <property type="protein sequence ID" value="KFG88620.1"/>
    <property type="molecule type" value="Genomic_DNA"/>
</dbReference>
<organism evidence="2 3">
    <name type="scientific">Sphingobium herbicidovorans (strain ATCC 700291 / DSM 11019 / CCUG 56400 / KCTC 2939 / LMG 18315 / NBRC 16415 / MH)</name>
    <name type="common">Sphingomonas herbicidovorans</name>
    <dbReference type="NCBI Taxonomy" id="1219045"/>
    <lineage>
        <taxon>Bacteria</taxon>
        <taxon>Pseudomonadati</taxon>
        <taxon>Pseudomonadota</taxon>
        <taxon>Alphaproteobacteria</taxon>
        <taxon>Sphingomonadales</taxon>
        <taxon>Sphingomonadaceae</taxon>
        <taxon>Sphingobium</taxon>
    </lineage>
</organism>
<dbReference type="NCBIfam" id="NF041267">
    <property type="entry name" value="relax_RlxS"/>
    <property type="match status" value="1"/>
</dbReference>
<proteinExistence type="predicted"/>
<evidence type="ECO:0000313" key="3">
    <source>
        <dbReference type="Proteomes" id="UP000024284"/>
    </source>
</evidence>
<evidence type="ECO:0000313" key="2">
    <source>
        <dbReference type="EMBL" id="KFG88620.1"/>
    </source>
</evidence>
<feature type="region of interest" description="Disordered" evidence="1">
    <location>
        <begin position="1"/>
        <end position="20"/>
    </location>
</feature>
<gene>
    <name evidence="2" type="ORF">BV98_003454</name>
</gene>
<dbReference type="Pfam" id="PF11843">
    <property type="entry name" value="DUF3363"/>
    <property type="match status" value="1"/>
</dbReference>
<keyword evidence="3" id="KW-1185">Reference proteome</keyword>
<comment type="caution">
    <text evidence="2">The sequence shown here is derived from an EMBL/GenBank/DDBJ whole genome shotgun (WGS) entry which is preliminary data.</text>
</comment>
<accession>A0A086P5F2</accession>
<dbReference type="OrthoDB" id="9809969at2"/>
<dbReference type="RefSeq" id="WP_037468483.1">
    <property type="nucleotide sequence ID" value="NZ_BCZD01000013.1"/>
</dbReference>
<dbReference type="AlphaFoldDB" id="A0A086P5F2"/>
<dbReference type="PATRIC" id="fig|1219045.3.peg.3509"/>